<name>A0AAJ6T0G6_POPEU</name>
<sequence>MADQITDYSKTQRILLLIDLTPLVHHSPTPYITSLLSSIKPLLSFPPLSTSLFSFKLFFSSLSPLLFSSKLPFPPFSLSFDHPNNTLHSITTSLSSFLPKHEQSSFSSLSPRADHVAAMLQEILHEYAWDSDSCNSIMGMSESSDSFVIKSNLVILFSPILRSFKFVSEFFNVELNDGCLRDGSLFHEKFCGVFESVSEGFASKDIHFVWVDVKCEVGCVGFDESEVVFEFFRRGIKGLGWGFCSSDSIVLGSALVPFGLIYPRISVPPKVFDFNACCKRVCAQLSLEILDVSEKPLECKCCDLELINLDVFSRFSQKFMDLESGSCERRKMVLEDFGGGVAKLHVKAVQMHGKGVKLEGSLSDPILVRELSRDVAKDQKENCSEFLEDKVLQMLGIEMDEFVSKKSTPIWQILLSFLYRAGYWALVSLSKGDGNLVTGILKPFTVSSALFFIAGDQFHPPVVAGKFDGLSMGQFVKKTENEVFKQKINLSHTNGLTGSQSGHSPFDKCAELGGCKRKKNKRSSKTLKELTWRAFCKAAQEDFQIDLEEFYFSRGCNKSKKLKFLKCWMKQIKKSRYCSWAMPGSSNPCQDIPKEIHDRLNALPQESEQPVTSCASIGEDSLTGASRIQDEAALDFHSETLESFFSDLPHKIQQGLESEEVDPGTLAERLVNASIYWLYQKCDKETTSENQTTDIKSGSATASVVAIELAKLLLREPKDLAAIYKDSDASNPSFAGATSESIARVYELQILFRMEILQSEVGASIGESTKHRFVKHICMLLETIQCHLKGGFFGDWSLDAYVGKIINNRYCQSLGGVVHKIYEKMDLLLFSEEDELPNSVLNSEGSNQTRREEIERDKMDDNNRINDSVSAEDESLRHVENEFQSPQGMSQEEHARKLIEAQARRQRARRFASFTSWVPDLQRVWAPKQPTAMKMKSDPLRKLAKRKERRRVNYDVVLDTPMTGNKGGISIDDRNHQAYGTSLCGSVSKALFQDDDSS</sequence>
<reference evidence="2" key="1">
    <citation type="submission" date="2025-08" db="UniProtKB">
        <authorList>
            <consortium name="RefSeq"/>
        </authorList>
    </citation>
    <scope>IDENTIFICATION</scope>
</reference>
<dbReference type="PANTHER" id="PTHR21556">
    <property type="entry name" value="TRESLIN"/>
    <property type="match status" value="1"/>
</dbReference>
<dbReference type="Proteomes" id="UP000694918">
    <property type="component" value="Unplaced"/>
</dbReference>
<dbReference type="GO" id="GO:0003682">
    <property type="term" value="F:chromatin binding"/>
    <property type="evidence" value="ECO:0007669"/>
    <property type="project" value="TreeGrafter"/>
</dbReference>
<evidence type="ECO:0000313" key="2">
    <source>
        <dbReference type="RefSeq" id="XP_011001946.1"/>
    </source>
</evidence>
<accession>A0AAJ6T0G6</accession>
<protein>
    <submittedName>
        <fullName evidence="2">Uncharacterized protein LOC105109056</fullName>
    </submittedName>
</protein>
<organism evidence="1 2">
    <name type="scientific">Populus euphratica</name>
    <name type="common">Euphrates poplar</name>
    <dbReference type="NCBI Taxonomy" id="75702"/>
    <lineage>
        <taxon>Eukaryota</taxon>
        <taxon>Viridiplantae</taxon>
        <taxon>Streptophyta</taxon>
        <taxon>Embryophyta</taxon>
        <taxon>Tracheophyta</taxon>
        <taxon>Spermatophyta</taxon>
        <taxon>Magnoliopsida</taxon>
        <taxon>eudicotyledons</taxon>
        <taxon>Gunneridae</taxon>
        <taxon>Pentapetalae</taxon>
        <taxon>rosids</taxon>
        <taxon>fabids</taxon>
        <taxon>Malpighiales</taxon>
        <taxon>Salicaceae</taxon>
        <taxon>Saliceae</taxon>
        <taxon>Populus</taxon>
    </lineage>
</organism>
<dbReference type="GO" id="GO:0010212">
    <property type="term" value="P:response to ionizing radiation"/>
    <property type="evidence" value="ECO:0007669"/>
    <property type="project" value="InterPro"/>
</dbReference>
<proteinExistence type="predicted"/>
<dbReference type="PANTHER" id="PTHR21556:SF2">
    <property type="entry name" value="TRESLIN"/>
    <property type="match status" value="1"/>
</dbReference>
<dbReference type="GO" id="GO:0033314">
    <property type="term" value="P:mitotic DNA replication checkpoint signaling"/>
    <property type="evidence" value="ECO:0007669"/>
    <property type="project" value="InterPro"/>
</dbReference>
<gene>
    <name evidence="2" type="primary">LOC105109056</name>
</gene>
<dbReference type="GeneID" id="105109056"/>
<dbReference type="GO" id="GO:0030174">
    <property type="term" value="P:regulation of DNA-templated DNA replication initiation"/>
    <property type="evidence" value="ECO:0007669"/>
    <property type="project" value="TreeGrafter"/>
</dbReference>
<dbReference type="RefSeq" id="XP_011001946.1">
    <property type="nucleotide sequence ID" value="XM_011003644.1"/>
</dbReference>
<dbReference type="GO" id="GO:0006260">
    <property type="term" value="P:DNA replication"/>
    <property type="evidence" value="ECO:0007669"/>
    <property type="project" value="InterPro"/>
</dbReference>
<dbReference type="KEGG" id="peu:105109056"/>
<dbReference type="GO" id="GO:0005634">
    <property type="term" value="C:nucleus"/>
    <property type="evidence" value="ECO:0007669"/>
    <property type="project" value="InterPro"/>
</dbReference>
<dbReference type="AlphaFoldDB" id="A0AAJ6T0G6"/>
<dbReference type="GO" id="GO:0007095">
    <property type="term" value="P:mitotic G2 DNA damage checkpoint signaling"/>
    <property type="evidence" value="ECO:0007669"/>
    <property type="project" value="TreeGrafter"/>
</dbReference>
<keyword evidence="1" id="KW-1185">Reference proteome</keyword>
<evidence type="ECO:0000313" key="1">
    <source>
        <dbReference type="Proteomes" id="UP000694918"/>
    </source>
</evidence>
<dbReference type="InterPro" id="IPR026153">
    <property type="entry name" value="Treslin"/>
</dbReference>